<dbReference type="GO" id="GO:0006974">
    <property type="term" value="P:DNA damage response"/>
    <property type="evidence" value="ECO:0007669"/>
    <property type="project" value="TreeGrafter"/>
</dbReference>
<accession>A0A126QHG6</accession>
<dbReference type="Pfam" id="PF04393">
    <property type="entry name" value="DUF535"/>
    <property type="match status" value="1"/>
</dbReference>
<dbReference type="PANTHER" id="PTHR38785:SF1">
    <property type="entry name" value="HOMOLOG OF VIRK"/>
    <property type="match status" value="1"/>
</dbReference>
<dbReference type="AlphaFoldDB" id="A0A126QHG6"/>
<dbReference type="EMBL" id="KP660393">
    <property type="protein sequence ID" value="AMK08232.1"/>
    <property type="molecule type" value="Genomic_DNA"/>
</dbReference>
<name>A0A126QHG6_PASMD</name>
<sequence>MQPAFSFPNFSQMYPHEKRKLKRFREYLRYQYAYRLYHKQCGQFDQFLNQHPLWIPLFQQHPYRVNGLLSTYCNRHWGGSQRLQAITTNLMVATAKFGVERCQHLLAKGTLTLATLTDSLSLNLNINTIDPFEGFFSLNIQNTETKQSVYDASFTFLSEKQLLIASIQGPKGEHAQEIVRVVTKQLHGVRPMFMLVNGFRFLAQQLDCQLLGIPHRQQAKYRWNDSERLLFNYDEFWQENDAVKQGEYWSLPADVERKPLEDIQSKKRSMYRKRYEMFDNALEQITTQLS</sequence>
<dbReference type="PANTHER" id="PTHR38785">
    <property type="entry name" value="HOMOLOG OF VIRK"/>
    <property type="match status" value="1"/>
</dbReference>
<dbReference type="InterPro" id="IPR007488">
    <property type="entry name" value="DUF535"/>
</dbReference>
<reference evidence="1" key="1">
    <citation type="submission" date="2015-01" db="EMBL/GenBank/DDBJ databases">
        <title>Draft genome sequence of Pasteurella multocida isolated from alpaca pneumonia.</title>
        <authorList>
            <person name="Maturrano L."/>
            <person name="Hurtado R."/>
            <person name="Allasi N."/>
            <person name="Juscamayta E."/>
            <person name="Fernandez D."/>
            <person name="Maximiliano J."/>
            <person name="Rimac R."/>
            <person name="Rosadio R."/>
        </authorList>
    </citation>
    <scope>NUCLEOTIDE SEQUENCE</scope>
    <source>
        <strain evidence="1">UNMSM</strain>
    </source>
</reference>
<proteinExistence type="predicted"/>
<organism evidence="1">
    <name type="scientific">Pasteurella multocida</name>
    <dbReference type="NCBI Taxonomy" id="747"/>
    <lineage>
        <taxon>Bacteria</taxon>
        <taxon>Pseudomonadati</taxon>
        <taxon>Pseudomonadota</taxon>
        <taxon>Gammaproteobacteria</taxon>
        <taxon>Pasteurellales</taxon>
        <taxon>Pasteurellaceae</taxon>
        <taxon>Pasteurella</taxon>
    </lineage>
</organism>
<evidence type="ECO:0000313" key="1">
    <source>
        <dbReference type="EMBL" id="AMK08232.1"/>
    </source>
</evidence>
<dbReference type="RefSeq" id="WP_071523762.1">
    <property type="nucleotide sequence ID" value="NZ_JACDXE010000046.1"/>
</dbReference>
<gene>
    <name evidence="1" type="primary">PM0809</name>
</gene>
<protein>
    <submittedName>
        <fullName evidence="1">PM0809 protein</fullName>
    </submittedName>
</protein>